<feature type="repeat" description="ANK" evidence="3">
    <location>
        <begin position="952"/>
        <end position="984"/>
    </location>
</feature>
<dbReference type="InterPro" id="IPR002110">
    <property type="entry name" value="Ankyrin_rpt"/>
</dbReference>
<dbReference type="GO" id="GO:0009116">
    <property type="term" value="P:nucleoside metabolic process"/>
    <property type="evidence" value="ECO:0007669"/>
    <property type="project" value="InterPro"/>
</dbReference>
<dbReference type="InterPro" id="IPR027417">
    <property type="entry name" value="P-loop_NTPase"/>
</dbReference>
<dbReference type="InterPro" id="IPR035994">
    <property type="entry name" value="Nucleoside_phosphorylase_sf"/>
</dbReference>
<dbReference type="InterPro" id="IPR036770">
    <property type="entry name" value="Ankyrin_rpt-contain_sf"/>
</dbReference>
<dbReference type="Proteomes" id="UP000813385">
    <property type="component" value="Unassembled WGS sequence"/>
</dbReference>
<dbReference type="PRINTS" id="PR01415">
    <property type="entry name" value="ANKYRIN"/>
</dbReference>
<organism evidence="5 6">
    <name type="scientific">Plectosphaerella cucumerina</name>
    <dbReference type="NCBI Taxonomy" id="40658"/>
    <lineage>
        <taxon>Eukaryota</taxon>
        <taxon>Fungi</taxon>
        <taxon>Dikarya</taxon>
        <taxon>Ascomycota</taxon>
        <taxon>Pezizomycotina</taxon>
        <taxon>Sordariomycetes</taxon>
        <taxon>Hypocreomycetidae</taxon>
        <taxon>Glomerellales</taxon>
        <taxon>Plectosphaerellaceae</taxon>
        <taxon>Plectosphaerella</taxon>
    </lineage>
</organism>
<feature type="repeat" description="ANK" evidence="3">
    <location>
        <begin position="1084"/>
        <end position="1116"/>
    </location>
</feature>
<feature type="repeat" description="ANK" evidence="3">
    <location>
        <begin position="1221"/>
        <end position="1253"/>
    </location>
</feature>
<keyword evidence="1" id="KW-0677">Repeat</keyword>
<dbReference type="PANTHER" id="PTHR24198">
    <property type="entry name" value="ANKYRIN REPEAT AND PROTEIN KINASE DOMAIN-CONTAINING PROTEIN"/>
    <property type="match status" value="1"/>
</dbReference>
<dbReference type="Pfam" id="PF12796">
    <property type="entry name" value="Ank_2"/>
    <property type="match status" value="5"/>
</dbReference>
<dbReference type="GO" id="GO:0003824">
    <property type="term" value="F:catalytic activity"/>
    <property type="evidence" value="ECO:0007669"/>
    <property type="project" value="InterPro"/>
</dbReference>
<feature type="repeat" description="ANK" evidence="3">
    <location>
        <begin position="985"/>
        <end position="1017"/>
    </location>
</feature>
<feature type="domain" description="Nephrocystin 3-like N-terminal" evidence="4">
    <location>
        <begin position="235"/>
        <end position="410"/>
    </location>
</feature>
<dbReference type="SUPFAM" id="SSF48403">
    <property type="entry name" value="Ankyrin repeat"/>
    <property type="match status" value="2"/>
</dbReference>
<gene>
    <name evidence="5" type="ORF">B0T11DRAFT_126784</name>
</gene>
<feature type="repeat" description="ANK" evidence="3">
    <location>
        <begin position="1018"/>
        <end position="1050"/>
    </location>
</feature>
<keyword evidence="6" id="KW-1185">Reference proteome</keyword>
<accession>A0A8K0TFE0</accession>
<dbReference type="Pfam" id="PF24883">
    <property type="entry name" value="NPHP3_N"/>
    <property type="match status" value="1"/>
</dbReference>
<dbReference type="SUPFAM" id="SSF53167">
    <property type="entry name" value="Purine and uridine phosphorylases"/>
    <property type="match status" value="1"/>
</dbReference>
<evidence type="ECO:0000256" key="1">
    <source>
        <dbReference type="ARBA" id="ARBA00022737"/>
    </source>
</evidence>
<dbReference type="InterPro" id="IPR056884">
    <property type="entry name" value="NPHP3-like_N"/>
</dbReference>
<name>A0A8K0TFE0_9PEZI</name>
<evidence type="ECO:0000313" key="5">
    <source>
        <dbReference type="EMBL" id="KAH7354329.1"/>
    </source>
</evidence>
<reference evidence="5" key="1">
    <citation type="journal article" date="2021" name="Nat. Commun.">
        <title>Genetic determinants of endophytism in the Arabidopsis root mycobiome.</title>
        <authorList>
            <person name="Mesny F."/>
            <person name="Miyauchi S."/>
            <person name="Thiergart T."/>
            <person name="Pickel B."/>
            <person name="Atanasova L."/>
            <person name="Karlsson M."/>
            <person name="Huettel B."/>
            <person name="Barry K.W."/>
            <person name="Haridas S."/>
            <person name="Chen C."/>
            <person name="Bauer D."/>
            <person name="Andreopoulos W."/>
            <person name="Pangilinan J."/>
            <person name="LaButti K."/>
            <person name="Riley R."/>
            <person name="Lipzen A."/>
            <person name="Clum A."/>
            <person name="Drula E."/>
            <person name="Henrissat B."/>
            <person name="Kohler A."/>
            <person name="Grigoriev I.V."/>
            <person name="Martin F.M."/>
            <person name="Hacquard S."/>
        </authorList>
    </citation>
    <scope>NUCLEOTIDE SEQUENCE</scope>
    <source>
        <strain evidence="5">MPI-CAGE-AT-0016</strain>
    </source>
</reference>
<dbReference type="OrthoDB" id="194358at2759"/>
<keyword evidence="2 3" id="KW-0040">ANK repeat</keyword>
<dbReference type="Gene3D" id="3.40.50.1580">
    <property type="entry name" value="Nucleoside phosphorylase domain"/>
    <property type="match status" value="1"/>
</dbReference>
<dbReference type="Pfam" id="PF00023">
    <property type="entry name" value="Ank"/>
    <property type="match status" value="1"/>
</dbReference>
<proteinExistence type="predicted"/>
<dbReference type="Gene3D" id="3.40.50.300">
    <property type="entry name" value="P-loop containing nucleotide triphosphate hydrolases"/>
    <property type="match status" value="1"/>
</dbReference>
<dbReference type="PANTHER" id="PTHR24198:SF165">
    <property type="entry name" value="ANKYRIN REPEAT-CONTAINING PROTEIN-RELATED"/>
    <property type="match status" value="1"/>
</dbReference>
<dbReference type="SMART" id="SM00248">
    <property type="entry name" value="ANK"/>
    <property type="match status" value="12"/>
</dbReference>
<feature type="repeat" description="ANK" evidence="3">
    <location>
        <begin position="1051"/>
        <end position="1083"/>
    </location>
</feature>
<dbReference type="SUPFAM" id="SSF52540">
    <property type="entry name" value="P-loop containing nucleoside triphosphate hydrolases"/>
    <property type="match status" value="1"/>
</dbReference>
<feature type="repeat" description="ANK" evidence="3">
    <location>
        <begin position="785"/>
        <end position="817"/>
    </location>
</feature>
<feature type="repeat" description="ANK" evidence="3">
    <location>
        <begin position="886"/>
        <end position="918"/>
    </location>
</feature>
<evidence type="ECO:0000256" key="2">
    <source>
        <dbReference type="ARBA" id="ARBA00023043"/>
    </source>
</evidence>
<protein>
    <submittedName>
        <fullName evidence="5">Pfs, NACHT and ankyrin domain protein</fullName>
    </submittedName>
</protein>
<evidence type="ECO:0000259" key="4">
    <source>
        <dbReference type="Pfam" id="PF24883"/>
    </source>
</evidence>
<sequence length="1284" mass="142045">MQYDMGKNIGEGVFQMTADPTIPSRLLLAAVSTLRSIPTQDASSARVTALLQTKLATHVRPNEPDQLFQASYQHPFNAPTCHGCDPSRLEQRRVRAVNEPRIHYGGIASANTVMKNARARDDIARELSIMCFEMEAAGIMDNQCLPIRGICDYSDSHKNKAWQRYAAAAAAAYARELLEALPHTLEERTRAQTWLGTSSDHATAQTSERREQLLELLNFSQLDTRMTNVQRAHSQTCHWFLRHPKYQDWLDPRKYLQTRGFLWIVGKAGAGKSTIMKFAYLETKKKSKEPGKPVASFFFNARGDMLERSVAGMYRSLLLQLLKTYPNLQVILDDTDVVPSNQTKCPDVNVLKEALRSAVAALGRRSFTCFVDALDECDEQEVRDMVQFFEELAEETTADHIQFRVCFSSRPYPYIDIRPEVLLVLEKEAGHAEDLSRYVESRLKITSPLLLSDLKLRILDKAAGIFMWIVLVVDILNKENENGALALGKRLEEIPSQLSDLFKSILTRDQHQVDRLLLCVLWVLCAKRPLSPAEFRHALWAGLLNHGLVDLTLPENTAADAAKLVTSASKGLAEITKSKLPTVQFIHESVRDFLMKENGLRDLWPDLGLEWEAHAHEKLKHCCFTYLSLPDVQPILERLGGPDKQHEESIPTERYSFLEYASQQVLHHSDAAAVAISQDDFITLFFSSAGIRWLNLFEDNKEWRYSGCATHLYVLADRGFANLVRAQMKREKATRTEERYGHPLFAALAGGHGRAVAALLGLPSIVQNGIDLTAGVKRRNFRLSRRRTPLSWAAQAGRLGLVKALLESGEDINQEDGEYQTPIERAILSRNLDIAWYLFDSGTNYESSIWRRILTLLLIEAAKTSDGTRARALVEKGADLHARHDGGNTALHFASRAGSETVAQILIEKGANLHAQNDSGNIALHIASKAGSEAVARLLIKAGSKIHHENNAKEKALHFASLSGNKAIVSHLIEMGADVHDSSLEWKTPLHFAARAGNDAVAQVLINAGAGVDSLCRQGYTALMDALKYRSKAMVQFLLNNGADIEVSSNRAHPALIHASHAGHMAVVQYLLDKGAAINASGSDGTTALMHASLAGRNAVVQLLIDRKANINARSNRGKTALMFASEAGRNDVVQFLVRRKDTNVHARDDMGRTALAWASLGGRRGLEEFSRKNGLEFSTEVGFGLGGLWKATKTNGGRWVAPVRILIENGGAEVDARDVHGYTPLILAAARGQRDLIQLLVQKGASTSARNNLGATAFDVALEGGHHEIVQILEKMSSKASKV</sequence>
<comment type="caution">
    <text evidence="5">The sequence shown here is derived from an EMBL/GenBank/DDBJ whole genome shotgun (WGS) entry which is preliminary data.</text>
</comment>
<dbReference type="PROSITE" id="PS50297">
    <property type="entry name" value="ANK_REP_REGION"/>
    <property type="match status" value="8"/>
</dbReference>
<evidence type="ECO:0000256" key="3">
    <source>
        <dbReference type="PROSITE-ProRule" id="PRU00023"/>
    </source>
</evidence>
<dbReference type="Gene3D" id="1.25.40.20">
    <property type="entry name" value="Ankyrin repeat-containing domain"/>
    <property type="match status" value="5"/>
</dbReference>
<dbReference type="PROSITE" id="PS50088">
    <property type="entry name" value="ANK_REPEAT"/>
    <property type="match status" value="9"/>
</dbReference>
<evidence type="ECO:0000313" key="6">
    <source>
        <dbReference type="Proteomes" id="UP000813385"/>
    </source>
</evidence>
<feature type="repeat" description="ANK" evidence="3">
    <location>
        <begin position="919"/>
        <end position="951"/>
    </location>
</feature>
<dbReference type="EMBL" id="JAGPXD010000005">
    <property type="protein sequence ID" value="KAH7354329.1"/>
    <property type="molecule type" value="Genomic_DNA"/>
</dbReference>